<dbReference type="Pfam" id="PF01535">
    <property type="entry name" value="PPR"/>
    <property type="match status" value="5"/>
</dbReference>
<dbReference type="Pfam" id="PF13041">
    <property type="entry name" value="PPR_2"/>
    <property type="match status" value="2"/>
</dbReference>
<feature type="repeat" description="PPR" evidence="3">
    <location>
        <begin position="61"/>
        <end position="91"/>
    </location>
</feature>
<evidence type="ECO:0008006" key="6">
    <source>
        <dbReference type="Google" id="ProtNLM"/>
    </source>
</evidence>
<evidence type="ECO:0000256" key="2">
    <source>
        <dbReference type="ARBA" id="ARBA00061659"/>
    </source>
</evidence>
<reference evidence="4" key="1">
    <citation type="journal article" date="2023" name="Plant J.">
        <title>Genome sequences and population genomics provide insights into the demographic history, inbreeding, and mutation load of two 'living fossil' tree species of Dipteronia.</title>
        <authorList>
            <person name="Feng Y."/>
            <person name="Comes H.P."/>
            <person name="Chen J."/>
            <person name="Zhu S."/>
            <person name="Lu R."/>
            <person name="Zhang X."/>
            <person name="Li P."/>
            <person name="Qiu J."/>
            <person name="Olsen K.M."/>
            <person name="Qiu Y."/>
        </authorList>
    </citation>
    <scope>NUCLEOTIDE SEQUENCE</scope>
    <source>
        <strain evidence="4">NBL</strain>
    </source>
</reference>
<dbReference type="GO" id="GO:0003729">
    <property type="term" value="F:mRNA binding"/>
    <property type="evidence" value="ECO:0007669"/>
    <property type="project" value="UniProtKB-ARBA"/>
</dbReference>
<comment type="similarity">
    <text evidence="2">Belongs to the PPR family. PCMP-E subfamily.</text>
</comment>
<dbReference type="FunFam" id="1.25.40.10:FF:000361">
    <property type="entry name" value="Pentatricopeptide repeat-containing protein chloroplastic"/>
    <property type="match status" value="1"/>
</dbReference>
<dbReference type="PANTHER" id="PTHR47926">
    <property type="entry name" value="PENTATRICOPEPTIDE REPEAT-CONTAINING PROTEIN"/>
    <property type="match status" value="1"/>
</dbReference>
<evidence type="ECO:0000256" key="1">
    <source>
        <dbReference type="ARBA" id="ARBA00022737"/>
    </source>
</evidence>
<dbReference type="FunFam" id="1.25.40.10:FF:000344">
    <property type="entry name" value="Pentatricopeptide repeat-containing protein"/>
    <property type="match status" value="1"/>
</dbReference>
<feature type="repeat" description="PPR" evidence="3">
    <location>
        <begin position="395"/>
        <end position="429"/>
    </location>
</feature>
<dbReference type="Pfam" id="PF20431">
    <property type="entry name" value="E_motif"/>
    <property type="match status" value="1"/>
</dbReference>
<feature type="repeat" description="PPR" evidence="3">
    <location>
        <begin position="193"/>
        <end position="227"/>
    </location>
</feature>
<organism evidence="4 5">
    <name type="scientific">Dipteronia sinensis</name>
    <dbReference type="NCBI Taxonomy" id="43782"/>
    <lineage>
        <taxon>Eukaryota</taxon>
        <taxon>Viridiplantae</taxon>
        <taxon>Streptophyta</taxon>
        <taxon>Embryophyta</taxon>
        <taxon>Tracheophyta</taxon>
        <taxon>Spermatophyta</taxon>
        <taxon>Magnoliopsida</taxon>
        <taxon>eudicotyledons</taxon>
        <taxon>Gunneridae</taxon>
        <taxon>Pentapetalae</taxon>
        <taxon>rosids</taxon>
        <taxon>malvids</taxon>
        <taxon>Sapindales</taxon>
        <taxon>Sapindaceae</taxon>
        <taxon>Hippocastanoideae</taxon>
        <taxon>Acereae</taxon>
        <taxon>Dipteronia</taxon>
    </lineage>
</organism>
<dbReference type="FunFam" id="1.25.40.10:FF:000073">
    <property type="entry name" value="Pentatricopeptide repeat-containing protein chloroplastic"/>
    <property type="match status" value="1"/>
</dbReference>
<dbReference type="Proteomes" id="UP001281410">
    <property type="component" value="Unassembled WGS sequence"/>
</dbReference>
<dbReference type="AlphaFoldDB" id="A0AAD9ZWP2"/>
<keyword evidence="1" id="KW-0677">Repeat</keyword>
<dbReference type="Gene3D" id="1.25.40.10">
    <property type="entry name" value="Tetratricopeptide repeat domain"/>
    <property type="match status" value="4"/>
</dbReference>
<protein>
    <recommendedName>
        <fullName evidence="6">Pentatricopeptide repeat-containing protein</fullName>
    </recommendedName>
</protein>
<keyword evidence="5" id="KW-1185">Reference proteome</keyword>
<dbReference type="GO" id="GO:0009451">
    <property type="term" value="P:RNA modification"/>
    <property type="evidence" value="ECO:0007669"/>
    <property type="project" value="InterPro"/>
</dbReference>
<dbReference type="FunFam" id="1.25.40.10:FF:000090">
    <property type="entry name" value="Pentatricopeptide repeat-containing protein, chloroplastic"/>
    <property type="match status" value="1"/>
</dbReference>
<feature type="repeat" description="PPR" evidence="3">
    <location>
        <begin position="294"/>
        <end position="328"/>
    </location>
</feature>
<dbReference type="NCBIfam" id="TIGR00756">
    <property type="entry name" value="PPR"/>
    <property type="match status" value="7"/>
</dbReference>
<dbReference type="InterPro" id="IPR011990">
    <property type="entry name" value="TPR-like_helical_dom_sf"/>
</dbReference>
<evidence type="ECO:0000313" key="4">
    <source>
        <dbReference type="EMBL" id="KAK3194425.1"/>
    </source>
</evidence>
<dbReference type="EMBL" id="JANJYJ010000008">
    <property type="protein sequence ID" value="KAK3194425.1"/>
    <property type="molecule type" value="Genomic_DNA"/>
</dbReference>
<sequence length="637" mass="72016">MGEFSKAVHFYHLMLRQGPVPDNFTYPLVLKACSGSNDIEQGRRVRDQILFDEIHRNMKRNVYVECAMIDMFTKCGSLNEARKVFDEMPRRDLASWSSMICGAVQSGELFEALCLFKRMRLEGLRPDSVIVTSVLPICSRLEDKQMGMVLQGCVIKSGFESDLYVSNALIDMYCKCGDTYEAHRIFCEMVFKDVVSWSSLIAGYAQNCQYHESIELYAEMKSEGVMTNAIIAASVLPGLAKLKLLKQGKEMHSFILKQAFESDDVVGSALIDMYANCGSMIEAQHIFESMLDSGISVWNSMIIGCSLNGNFDLAFELFRRLWDSNLKPNSITLVSILPMCTKFGSLRLGKEIHGYATRSGLSEVISVGNSIIDMYCKCGYLELGTKVFNQMVDKNIVTYNTIISAHGIHGRGHEAFTFFEQMKEARIRPNKVTFVALLSSCSHSGLLDRGWLFCNSMIDDYNILPDTEHYSCMVDLLGRAGRFQDACNFIRSMPVEPDIDVLGSLLGACRVHNKIELAELVKERILVKDQNDPGFFVLLSNIYASTNRWNDALKIRNIIKEKGLVKTPASSWIQIGSSIHVFHARERMHPEFDKIQETLDNLLSDMKNEGFVLYYYPSLFSHDPIGDHDESINFNFC</sequence>
<evidence type="ECO:0000313" key="5">
    <source>
        <dbReference type="Proteomes" id="UP001281410"/>
    </source>
</evidence>
<dbReference type="InterPro" id="IPR046960">
    <property type="entry name" value="PPR_At4g14850-like_plant"/>
</dbReference>
<dbReference type="PROSITE" id="PS51375">
    <property type="entry name" value="PPR"/>
    <property type="match status" value="6"/>
</dbReference>
<dbReference type="InterPro" id="IPR046848">
    <property type="entry name" value="E_motif"/>
</dbReference>
<accession>A0AAD9ZWP2</accession>
<dbReference type="InterPro" id="IPR002885">
    <property type="entry name" value="PPR_rpt"/>
</dbReference>
<proteinExistence type="inferred from homology"/>
<feature type="repeat" description="PPR" evidence="3">
    <location>
        <begin position="92"/>
        <end position="126"/>
    </location>
</feature>
<gene>
    <name evidence="4" type="ORF">Dsin_025735</name>
</gene>
<comment type="caution">
    <text evidence="4">The sequence shown here is derived from an EMBL/GenBank/DDBJ whole genome shotgun (WGS) entry which is preliminary data.</text>
</comment>
<name>A0AAD9ZWP2_9ROSI</name>
<evidence type="ECO:0000256" key="3">
    <source>
        <dbReference type="PROSITE-ProRule" id="PRU00708"/>
    </source>
</evidence>
<feature type="repeat" description="PPR" evidence="3">
    <location>
        <begin position="162"/>
        <end position="192"/>
    </location>
</feature>
<dbReference type="PANTHER" id="PTHR47926:SF394">
    <property type="entry name" value="REPEAT-LIKE SUPERFAMILY PROTEIN, PUTATIVE-RELATED"/>
    <property type="match status" value="1"/>
</dbReference>